<evidence type="ECO:0000259" key="1">
    <source>
        <dbReference type="Pfam" id="PF19954"/>
    </source>
</evidence>
<reference evidence="2" key="1">
    <citation type="submission" date="2020-11" db="EMBL/GenBank/DDBJ databases">
        <authorList>
            <person name="Konstantinou D."/>
            <person name="Gkelis S."/>
            <person name="Popin R."/>
            <person name="Fewer D."/>
            <person name="Sivonen K."/>
        </authorList>
    </citation>
    <scope>NUCLEOTIDE SEQUENCE</scope>
    <source>
        <strain evidence="2">TAU-MAC 1115</strain>
    </source>
</reference>
<feature type="domain" description="Effector-associated" evidence="1">
    <location>
        <begin position="1"/>
        <end position="60"/>
    </location>
</feature>
<protein>
    <recommendedName>
        <fullName evidence="1">Effector-associated domain-containing protein</fullName>
    </recommendedName>
</protein>
<dbReference type="Pfam" id="PF19954">
    <property type="entry name" value="EAD10"/>
    <property type="match status" value="1"/>
</dbReference>
<gene>
    <name evidence="2" type="ORF">IXB50_19820</name>
</gene>
<proteinExistence type="predicted"/>
<organism evidence="2 3">
    <name type="scientific">Leptothoe spongobia TAU-MAC 1115</name>
    <dbReference type="NCBI Taxonomy" id="1967444"/>
    <lineage>
        <taxon>Bacteria</taxon>
        <taxon>Bacillati</taxon>
        <taxon>Cyanobacteriota</taxon>
        <taxon>Cyanophyceae</taxon>
        <taxon>Nodosilineales</taxon>
        <taxon>Cymatolegaceae</taxon>
        <taxon>Leptothoe</taxon>
        <taxon>Leptothoe spongobia</taxon>
    </lineage>
</organism>
<comment type="caution">
    <text evidence="2">The sequence shown here is derived from an EMBL/GenBank/DDBJ whole genome shotgun (WGS) entry which is preliminary data.</text>
</comment>
<dbReference type="EMBL" id="JADOES010000054">
    <property type="protein sequence ID" value="MBT9317673.1"/>
    <property type="molecule type" value="Genomic_DNA"/>
</dbReference>
<dbReference type="InterPro" id="IPR045429">
    <property type="entry name" value="EAD10"/>
</dbReference>
<keyword evidence="3" id="KW-1185">Reference proteome</keyword>
<sequence length="67" mass="7478">MNLPEQLTTIIERISQGEHTEDDLNTLCTLLTSGEQADLLQLGKYNINIGQGQNIQITETNIGVLYF</sequence>
<accession>A0A947DJ92</accession>
<name>A0A947DJ92_9CYAN</name>
<dbReference type="RefSeq" id="WP_215610738.1">
    <property type="nucleotide sequence ID" value="NZ_JADOES010000054.1"/>
</dbReference>
<dbReference type="AlphaFoldDB" id="A0A947DJ92"/>
<reference evidence="2" key="2">
    <citation type="journal article" date="2021" name="Mar. Drugs">
        <title>Genome Reduction and Secondary Metabolism of the Marine Sponge-Associated Cyanobacterium Leptothoe.</title>
        <authorList>
            <person name="Konstantinou D."/>
            <person name="Popin R.V."/>
            <person name="Fewer D.P."/>
            <person name="Sivonen K."/>
            <person name="Gkelis S."/>
        </authorList>
    </citation>
    <scope>NUCLEOTIDE SEQUENCE</scope>
    <source>
        <strain evidence="2">TAU-MAC 1115</strain>
    </source>
</reference>
<evidence type="ECO:0000313" key="3">
    <source>
        <dbReference type="Proteomes" id="UP000717364"/>
    </source>
</evidence>
<evidence type="ECO:0000313" key="2">
    <source>
        <dbReference type="EMBL" id="MBT9317673.1"/>
    </source>
</evidence>
<dbReference type="Proteomes" id="UP000717364">
    <property type="component" value="Unassembled WGS sequence"/>
</dbReference>